<keyword evidence="4" id="KW-0663">Pyridoxal phosphate</keyword>
<dbReference type="InterPro" id="IPR051326">
    <property type="entry name" value="Kynurenine-oxoglutarate_AT"/>
</dbReference>
<dbReference type="Pfam" id="PF00155">
    <property type="entry name" value="Aminotran_1_2"/>
    <property type="match status" value="1"/>
</dbReference>
<feature type="domain" description="Aminotransferase class I/classII large" evidence="5">
    <location>
        <begin position="9"/>
        <end position="176"/>
    </location>
</feature>
<sequence length="200" mass="21951">MLGIARDQIARGNNQYAPAQGFPILREAVARHQRDYYDMDVDPDTEVLITVGATEALTAAIIGLVEPHEDVIVLEPYFDSYAAAIALAGTHRIAVPLAPNNNSWNLDITALRDAITPQTRMIIVNSPHNPTGAVFSKEAITELCALATEHDLIVVNDEVYEHMLFDDTTHRPIATYDRYARTNTSALSVLALSNQLSLTP</sequence>
<keyword evidence="3" id="KW-0808">Transferase</keyword>
<dbReference type="PANTHER" id="PTHR43807">
    <property type="entry name" value="FI04487P"/>
    <property type="match status" value="1"/>
</dbReference>
<comment type="cofactor">
    <cofactor evidence="1">
        <name>pyridoxal 5'-phosphate</name>
        <dbReference type="ChEBI" id="CHEBI:597326"/>
    </cofactor>
</comment>
<evidence type="ECO:0000256" key="4">
    <source>
        <dbReference type="ARBA" id="ARBA00022898"/>
    </source>
</evidence>
<evidence type="ECO:0000256" key="1">
    <source>
        <dbReference type="ARBA" id="ARBA00001933"/>
    </source>
</evidence>
<evidence type="ECO:0000313" key="7">
    <source>
        <dbReference type="Proteomes" id="UP000186159"/>
    </source>
</evidence>
<evidence type="ECO:0000256" key="2">
    <source>
        <dbReference type="ARBA" id="ARBA00022576"/>
    </source>
</evidence>
<name>A0AAX0IYN8_CORDP</name>
<dbReference type="EMBL" id="LJXR01000027">
    <property type="protein sequence ID" value="OKY20728.1"/>
    <property type="molecule type" value="Genomic_DNA"/>
</dbReference>
<dbReference type="Gene3D" id="3.40.640.10">
    <property type="entry name" value="Type I PLP-dependent aspartate aminotransferase-like (Major domain)"/>
    <property type="match status" value="1"/>
</dbReference>
<comment type="caution">
    <text evidence="6">The sequence shown here is derived from an EMBL/GenBank/DDBJ whole genome shotgun (WGS) entry which is preliminary data.</text>
</comment>
<dbReference type="GO" id="GO:0016212">
    <property type="term" value="F:kynurenine-oxoglutarate transaminase activity"/>
    <property type="evidence" value="ECO:0007669"/>
    <property type="project" value="TreeGrafter"/>
</dbReference>
<dbReference type="InterPro" id="IPR015424">
    <property type="entry name" value="PyrdxlP-dep_Trfase"/>
</dbReference>
<proteinExistence type="predicted"/>
<dbReference type="CDD" id="cd00609">
    <property type="entry name" value="AAT_like"/>
    <property type="match status" value="1"/>
</dbReference>
<evidence type="ECO:0000256" key="3">
    <source>
        <dbReference type="ARBA" id="ARBA00022679"/>
    </source>
</evidence>
<evidence type="ECO:0000259" key="5">
    <source>
        <dbReference type="Pfam" id="PF00155"/>
    </source>
</evidence>
<dbReference type="Proteomes" id="UP000186159">
    <property type="component" value="Unassembled WGS sequence"/>
</dbReference>
<dbReference type="InterPro" id="IPR004839">
    <property type="entry name" value="Aminotransferase_I/II_large"/>
</dbReference>
<dbReference type="GO" id="GO:0030170">
    <property type="term" value="F:pyridoxal phosphate binding"/>
    <property type="evidence" value="ECO:0007669"/>
    <property type="project" value="InterPro"/>
</dbReference>
<accession>A0AAX0IYN8</accession>
<gene>
    <name evidence="6" type="ORF">AOT42_07970</name>
</gene>
<dbReference type="GO" id="GO:0005737">
    <property type="term" value="C:cytoplasm"/>
    <property type="evidence" value="ECO:0007669"/>
    <property type="project" value="TreeGrafter"/>
</dbReference>
<protein>
    <submittedName>
        <fullName evidence="6">Aminotransferase</fullName>
    </submittedName>
</protein>
<dbReference type="AlphaFoldDB" id="A0AAX0IYN8"/>
<evidence type="ECO:0000313" key="6">
    <source>
        <dbReference type="EMBL" id="OKY20728.1"/>
    </source>
</evidence>
<organism evidence="6 7">
    <name type="scientific">Corynebacterium diphtheriae bv. gravis</name>
    <dbReference type="NCBI Taxonomy" id="1720349"/>
    <lineage>
        <taxon>Bacteria</taxon>
        <taxon>Bacillati</taxon>
        <taxon>Actinomycetota</taxon>
        <taxon>Actinomycetes</taxon>
        <taxon>Mycobacteriales</taxon>
        <taxon>Corynebacteriaceae</taxon>
        <taxon>Corynebacterium</taxon>
    </lineage>
</organism>
<dbReference type="PANTHER" id="PTHR43807:SF20">
    <property type="entry name" value="FI04487P"/>
    <property type="match status" value="1"/>
</dbReference>
<dbReference type="InterPro" id="IPR015421">
    <property type="entry name" value="PyrdxlP-dep_Trfase_major"/>
</dbReference>
<keyword evidence="2 6" id="KW-0032">Aminotransferase</keyword>
<reference evidence="6 7" key="1">
    <citation type="submission" date="2015-09" db="EMBL/GenBank/DDBJ databases">
        <title>Genome sequencing of Corynebacterium diphtheriae Bv. Gravis strain DSM 44123.</title>
        <authorList>
            <person name="Sangal V."/>
            <person name="Burkovski A."/>
        </authorList>
    </citation>
    <scope>NUCLEOTIDE SEQUENCE [LARGE SCALE GENOMIC DNA]</scope>
    <source>
        <strain evidence="6 7">DSM 44123</strain>
    </source>
</reference>
<dbReference type="SUPFAM" id="SSF53383">
    <property type="entry name" value="PLP-dependent transferases"/>
    <property type="match status" value="1"/>
</dbReference>